<feature type="binding site" evidence="7">
    <location>
        <position position="99"/>
    </location>
    <ligand>
        <name>Fe(3+)</name>
        <dbReference type="ChEBI" id="CHEBI:29034"/>
    </ligand>
</feature>
<feature type="compositionally biased region" description="Acidic residues" evidence="8">
    <location>
        <begin position="444"/>
        <end position="454"/>
    </location>
</feature>
<feature type="binding site" evidence="7">
    <location>
        <position position="202"/>
    </location>
    <ligand>
        <name>4-imidazolone-5-propanoate</name>
        <dbReference type="ChEBI" id="CHEBI:77893"/>
    </ligand>
</feature>
<dbReference type="PANTHER" id="PTHR42752">
    <property type="entry name" value="IMIDAZOLONEPROPIONASE"/>
    <property type="match status" value="1"/>
</dbReference>
<feature type="binding site" evidence="7">
    <location>
        <position position="169"/>
    </location>
    <ligand>
        <name>4-imidazolone-5-propanoate</name>
        <dbReference type="ChEBI" id="CHEBI:77893"/>
    </ligand>
</feature>
<feature type="binding site" evidence="7">
    <location>
        <position position="268"/>
    </location>
    <ligand>
        <name>Zn(2+)</name>
        <dbReference type="ChEBI" id="CHEBI:29105"/>
    </ligand>
</feature>
<dbReference type="Pfam" id="PF01979">
    <property type="entry name" value="Amidohydro_1"/>
    <property type="match status" value="1"/>
</dbReference>
<dbReference type="Proteomes" id="UP001332192">
    <property type="component" value="Chromosome"/>
</dbReference>
<evidence type="ECO:0000256" key="4">
    <source>
        <dbReference type="ARBA" id="ARBA00022808"/>
    </source>
</evidence>
<feature type="binding site" evidence="7">
    <location>
        <position position="97"/>
    </location>
    <ligand>
        <name>Zn(2+)</name>
        <dbReference type="ChEBI" id="CHEBI:29105"/>
    </ligand>
</feature>
<keyword evidence="11" id="KW-1185">Reference proteome</keyword>
<comment type="catalytic activity">
    <reaction evidence="7">
        <text>4-imidazolone-5-propanoate + H2O = N-formimidoyl-L-glutamate</text>
        <dbReference type="Rhea" id="RHEA:23660"/>
        <dbReference type="ChEBI" id="CHEBI:15377"/>
        <dbReference type="ChEBI" id="CHEBI:58928"/>
        <dbReference type="ChEBI" id="CHEBI:77893"/>
        <dbReference type="EC" id="3.5.2.7"/>
    </reaction>
</comment>
<comment type="subcellular location">
    <subcellularLocation>
        <location evidence="7">Cytoplasm</location>
    </subcellularLocation>
</comment>
<evidence type="ECO:0000256" key="3">
    <source>
        <dbReference type="ARBA" id="ARBA00022801"/>
    </source>
</evidence>
<feature type="binding site" evidence="7">
    <location>
        <position position="343"/>
    </location>
    <ligand>
        <name>Fe(3+)</name>
        <dbReference type="ChEBI" id="CHEBI:29034"/>
    </ligand>
</feature>
<evidence type="ECO:0000256" key="5">
    <source>
        <dbReference type="ARBA" id="ARBA00022833"/>
    </source>
</evidence>
<comment type="cofactor">
    <cofactor evidence="7">
        <name>Zn(2+)</name>
        <dbReference type="ChEBI" id="CHEBI:29105"/>
    </cofactor>
    <cofactor evidence="7">
        <name>Fe(3+)</name>
        <dbReference type="ChEBI" id="CHEBI:29034"/>
    </cofactor>
    <text evidence="7">Binds 1 zinc or iron ion per subunit.</text>
</comment>
<evidence type="ECO:0000256" key="7">
    <source>
        <dbReference type="HAMAP-Rule" id="MF_00372"/>
    </source>
</evidence>
<name>A0ABZ1BYX2_9FIRM</name>
<feature type="domain" description="Amidohydrolase-related" evidence="9">
    <location>
        <begin position="89"/>
        <end position="432"/>
    </location>
</feature>
<keyword evidence="7" id="KW-0963">Cytoplasm</keyword>
<feature type="binding site" evidence="7">
    <location>
        <position position="345"/>
    </location>
    <ligand>
        <name>N-formimidoyl-L-glutamate</name>
        <dbReference type="ChEBI" id="CHEBI:58928"/>
    </ligand>
</feature>
<comment type="function">
    <text evidence="7">Catalyzes the hydrolytic cleavage of the carbon-nitrogen bond in imidazolone-5-propanoate to yield N-formimidoyl-L-glutamate. It is the third step in the universal histidine degradation pathway.</text>
</comment>
<feature type="binding site" evidence="7">
    <location>
        <position position="343"/>
    </location>
    <ligand>
        <name>Zn(2+)</name>
        <dbReference type="ChEBI" id="CHEBI:29105"/>
    </ligand>
</feature>
<feature type="binding site" evidence="7">
    <location>
        <position position="348"/>
    </location>
    <ligand>
        <name>4-imidazolone-5-propanoate</name>
        <dbReference type="ChEBI" id="CHEBI:77893"/>
    </ligand>
</feature>
<feature type="binding site" evidence="7">
    <location>
        <position position="271"/>
    </location>
    <ligand>
        <name>4-imidazolone-5-propanoate</name>
        <dbReference type="ChEBI" id="CHEBI:77893"/>
    </ligand>
</feature>
<keyword evidence="5 7" id="KW-0862">Zinc</keyword>
<dbReference type="SUPFAM" id="SSF51556">
    <property type="entry name" value="Metallo-dependent hydrolases"/>
    <property type="match status" value="1"/>
</dbReference>
<dbReference type="Gene3D" id="2.30.40.10">
    <property type="entry name" value="Urease, subunit C, domain 1"/>
    <property type="match status" value="1"/>
</dbReference>
<feature type="binding site" evidence="7">
    <location>
        <position position="347"/>
    </location>
    <ligand>
        <name>N-formimidoyl-L-glutamate</name>
        <dbReference type="ChEBI" id="CHEBI:58928"/>
    </ligand>
</feature>
<dbReference type="InterPro" id="IPR005920">
    <property type="entry name" value="HutI"/>
</dbReference>
<reference evidence="10 11" key="1">
    <citation type="journal article" date="2024" name="Front. Microbiol.">
        <title>Novel thermophilic genera Geochorda gen. nov. and Carboxydochorda gen. nov. from the deep terrestrial subsurface reveal the ecophysiological diversity in the class Limnochordia.</title>
        <authorList>
            <person name="Karnachuk O.V."/>
            <person name="Lukina A.P."/>
            <person name="Avakyan M.R."/>
            <person name="Kadnikov V.V."/>
            <person name="Begmatov S."/>
            <person name="Beletsky A.V."/>
            <person name="Vlasova K.G."/>
            <person name="Novikov A.A."/>
            <person name="Shcherbakova V.A."/>
            <person name="Mardanov A.V."/>
            <person name="Ravin N.V."/>
        </authorList>
    </citation>
    <scope>NUCLEOTIDE SEQUENCE [LARGE SCALE GENOMIC DNA]</scope>
    <source>
        <strain evidence="10 11">L945</strain>
    </source>
</reference>
<evidence type="ECO:0000256" key="8">
    <source>
        <dbReference type="SAM" id="MobiDB-lite"/>
    </source>
</evidence>
<feature type="binding site" evidence="7">
    <location>
        <position position="169"/>
    </location>
    <ligand>
        <name>N-formimidoyl-L-glutamate</name>
        <dbReference type="ChEBI" id="CHEBI:58928"/>
    </ligand>
</feature>
<feature type="binding site" evidence="7">
    <location>
        <position position="106"/>
    </location>
    <ligand>
        <name>4-imidazolone-5-propanoate</name>
        <dbReference type="ChEBI" id="CHEBI:77893"/>
    </ligand>
</feature>
<organism evidence="10 11">
    <name type="scientific">Carboxydichorda subterranea</name>
    <dbReference type="NCBI Taxonomy" id="3109565"/>
    <lineage>
        <taxon>Bacteria</taxon>
        <taxon>Bacillati</taxon>
        <taxon>Bacillota</taxon>
        <taxon>Limnochordia</taxon>
        <taxon>Limnochordales</taxon>
        <taxon>Geochordaceae</taxon>
        <taxon>Carboxydichorda</taxon>
    </lineage>
</organism>
<gene>
    <name evidence="7 10" type="primary">hutI</name>
    <name evidence="10" type="ORF">U7230_01930</name>
</gene>
<evidence type="ECO:0000256" key="1">
    <source>
        <dbReference type="ARBA" id="ARBA00012864"/>
    </source>
</evidence>
<keyword evidence="6 7" id="KW-0408">Iron</keyword>
<dbReference type="EC" id="3.5.2.7" evidence="1 7"/>
<comment type="pathway">
    <text evidence="7">Amino-acid degradation; L-histidine degradation into L-glutamate; N-formimidoyl-L-glutamate from L-histidine: step 3/3.</text>
</comment>
<dbReference type="GO" id="GO:0050480">
    <property type="term" value="F:imidazolonepropionase activity"/>
    <property type="evidence" value="ECO:0007669"/>
    <property type="project" value="UniProtKB-EC"/>
</dbReference>
<proteinExistence type="inferred from homology"/>
<feature type="region of interest" description="Disordered" evidence="8">
    <location>
        <begin position="435"/>
        <end position="454"/>
    </location>
</feature>
<evidence type="ECO:0000313" key="11">
    <source>
        <dbReference type="Proteomes" id="UP001332192"/>
    </source>
</evidence>
<dbReference type="RefSeq" id="WP_324717063.1">
    <property type="nucleotide sequence ID" value="NZ_CP141615.1"/>
</dbReference>
<dbReference type="NCBIfam" id="TIGR01224">
    <property type="entry name" value="hutI"/>
    <property type="match status" value="1"/>
</dbReference>
<evidence type="ECO:0000256" key="2">
    <source>
        <dbReference type="ARBA" id="ARBA00022723"/>
    </source>
</evidence>
<feature type="binding site" evidence="7">
    <location>
        <position position="99"/>
    </location>
    <ligand>
        <name>Zn(2+)</name>
        <dbReference type="ChEBI" id="CHEBI:29105"/>
    </ligand>
</feature>
<dbReference type="SUPFAM" id="SSF51338">
    <property type="entry name" value="Composite domain of metallo-dependent hydrolases"/>
    <property type="match status" value="1"/>
</dbReference>
<evidence type="ECO:0000259" key="9">
    <source>
        <dbReference type="Pfam" id="PF01979"/>
    </source>
</evidence>
<dbReference type="PANTHER" id="PTHR42752:SF1">
    <property type="entry name" value="IMIDAZOLONEPROPIONASE-RELATED"/>
    <property type="match status" value="1"/>
</dbReference>
<dbReference type="EMBL" id="CP141615">
    <property type="protein sequence ID" value="WRP17793.1"/>
    <property type="molecule type" value="Genomic_DNA"/>
</dbReference>
<dbReference type="InterPro" id="IPR006680">
    <property type="entry name" value="Amidohydro-rel"/>
</dbReference>
<dbReference type="HAMAP" id="MF_00372">
    <property type="entry name" value="HutI"/>
    <property type="match status" value="1"/>
</dbReference>
<keyword evidence="3 7" id="KW-0378">Hydrolase</keyword>
<keyword evidence="4 7" id="KW-0369">Histidine metabolism</keyword>
<protein>
    <recommendedName>
        <fullName evidence="1 7">Imidazolonepropionase</fullName>
        <ecNumber evidence="1 7">3.5.2.7</ecNumber>
    </recommendedName>
    <alternativeName>
        <fullName evidence="7">Imidazolone-5-propionate hydrolase</fullName>
    </alternativeName>
</protein>
<feature type="binding site" evidence="7">
    <location>
        <position position="97"/>
    </location>
    <ligand>
        <name>Fe(3+)</name>
        <dbReference type="ChEBI" id="CHEBI:29034"/>
    </ligand>
</feature>
<sequence length="454" mass="48532">MMRPGAGRSRFLGRADLLVRRAQQVVTLRGWSERPVAGSPEPGWLGLVEDGAVACRGDRIVAVGRTGEVERQVSWDRETVVVDAQGHALLPGLVDPHTHAVYAGDRAEEWGRLLRGEPYLRILQSGGGIWQTVRRTREASTEDLVSGMAERLRRMMRAGATTIEVKSGYALEPEGELRLLDAIAAAAELVPVQVVPTFLGAHAVPPEYRSDPEAYVDLVEQVMLPAAARRPGLARFCDVFCEEGAFTPDHARRILSRAARLGLGLKVHADQFHPLGGARLAAEMGATSADHLDFTPREDLERLAASGTVAVLLPGAHLFTRSRALPDVEGMRYHRVPVALASDHNPGTSPVESMALVAALGCTVLGLTPEESVAGCTINAAHALALGHEVGSLEVGKRADFILVAGPSYLHLPYRMGADGAVWMVVAAGRIVSGGGEREKTPLEEGETPDDADA</sequence>
<dbReference type="Gene3D" id="3.20.20.140">
    <property type="entry name" value="Metal-dependent hydrolases"/>
    <property type="match status" value="1"/>
</dbReference>
<comment type="similarity">
    <text evidence="7">Belongs to the metallo-dependent hydrolases superfamily. HutI family.</text>
</comment>
<evidence type="ECO:0000313" key="10">
    <source>
        <dbReference type="EMBL" id="WRP17793.1"/>
    </source>
</evidence>
<feature type="binding site" evidence="7">
    <location>
        <position position="268"/>
    </location>
    <ligand>
        <name>Fe(3+)</name>
        <dbReference type="ChEBI" id="CHEBI:29034"/>
    </ligand>
</feature>
<evidence type="ECO:0000256" key="6">
    <source>
        <dbReference type="ARBA" id="ARBA00023004"/>
    </source>
</evidence>
<keyword evidence="2 7" id="KW-0479">Metal-binding</keyword>
<accession>A0ABZ1BYX2</accession>
<dbReference type="InterPro" id="IPR032466">
    <property type="entry name" value="Metal_Hydrolase"/>
</dbReference>
<dbReference type="InterPro" id="IPR011059">
    <property type="entry name" value="Metal-dep_hydrolase_composite"/>
</dbReference>